<keyword evidence="3" id="KW-1185">Reference proteome</keyword>
<sequence length="114" mass="12247">MSSPPLSPWCSQSSGGAVVLRPPEFDCARVVQTREEMLILLNRGAASLLVDLAACSRVCACCGVPALVRVFRRARALGTAFHVIAPRNAQARRALDDAQRVSREPFPLVSTSEA</sequence>
<name>A0ABP3L467_9ACTN</name>
<evidence type="ECO:0000256" key="1">
    <source>
        <dbReference type="SAM" id="MobiDB-lite"/>
    </source>
</evidence>
<evidence type="ECO:0000313" key="2">
    <source>
        <dbReference type="EMBL" id="GAA0491832.1"/>
    </source>
</evidence>
<dbReference type="Proteomes" id="UP001500909">
    <property type="component" value="Unassembled WGS sequence"/>
</dbReference>
<comment type="caution">
    <text evidence="2">The sequence shown here is derived from an EMBL/GenBank/DDBJ whole genome shotgun (WGS) entry which is preliminary data.</text>
</comment>
<evidence type="ECO:0000313" key="3">
    <source>
        <dbReference type="Proteomes" id="UP001500909"/>
    </source>
</evidence>
<proteinExistence type="predicted"/>
<gene>
    <name evidence="2" type="ORF">GCM10010361_66420</name>
</gene>
<dbReference type="EMBL" id="BAAABY010000048">
    <property type="protein sequence ID" value="GAA0491832.1"/>
    <property type="molecule type" value="Genomic_DNA"/>
</dbReference>
<dbReference type="InterPro" id="IPR036513">
    <property type="entry name" value="STAS_dom_sf"/>
</dbReference>
<protein>
    <recommendedName>
        <fullName evidence="4">STAS domain-containing protein</fullName>
    </recommendedName>
</protein>
<accession>A0ABP3L467</accession>
<dbReference type="RefSeq" id="WP_199896716.1">
    <property type="nucleotide sequence ID" value="NZ_BAAABY010000048.1"/>
</dbReference>
<dbReference type="Gene3D" id="3.30.750.24">
    <property type="entry name" value="STAS domain"/>
    <property type="match status" value="1"/>
</dbReference>
<evidence type="ECO:0008006" key="4">
    <source>
        <dbReference type="Google" id="ProtNLM"/>
    </source>
</evidence>
<organism evidence="2 3">
    <name type="scientific">Streptomyces olivaceiscleroticus</name>
    <dbReference type="NCBI Taxonomy" id="68245"/>
    <lineage>
        <taxon>Bacteria</taxon>
        <taxon>Bacillati</taxon>
        <taxon>Actinomycetota</taxon>
        <taxon>Actinomycetes</taxon>
        <taxon>Kitasatosporales</taxon>
        <taxon>Streptomycetaceae</taxon>
        <taxon>Streptomyces</taxon>
    </lineage>
</organism>
<reference evidence="3" key="1">
    <citation type="journal article" date="2019" name="Int. J. Syst. Evol. Microbiol.">
        <title>The Global Catalogue of Microorganisms (GCM) 10K type strain sequencing project: providing services to taxonomists for standard genome sequencing and annotation.</title>
        <authorList>
            <consortium name="The Broad Institute Genomics Platform"/>
            <consortium name="The Broad Institute Genome Sequencing Center for Infectious Disease"/>
            <person name="Wu L."/>
            <person name="Ma J."/>
        </authorList>
    </citation>
    <scope>NUCLEOTIDE SEQUENCE [LARGE SCALE GENOMIC DNA]</scope>
    <source>
        <strain evidence="3">JCM 4805</strain>
    </source>
</reference>
<feature type="region of interest" description="Disordered" evidence="1">
    <location>
        <begin position="95"/>
        <end position="114"/>
    </location>
</feature>